<feature type="region of interest" description="Disordered" evidence="1">
    <location>
        <begin position="1"/>
        <end position="53"/>
    </location>
</feature>
<feature type="region of interest" description="Disordered" evidence="1">
    <location>
        <begin position="181"/>
        <end position="200"/>
    </location>
</feature>
<dbReference type="OrthoDB" id="1719899at2759"/>
<dbReference type="PANTHER" id="PTHR35046">
    <property type="entry name" value="ZINC KNUCKLE (CCHC-TYPE) FAMILY PROTEIN"/>
    <property type="match status" value="1"/>
</dbReference>
<dbReference type="PANTHER" id="PTHR35046:SF9">
    <property type="entry name" value="RNA-DIRECTED DNA POLYMERASE"/>
    <property type="match status" value="1"/>
</dbReference>
<organism evidence="2 3">
    <name type="scientific">Mucuna pruriens</name>
    <name type="common">Velvet bean</name>
    <name type="synonym">Dolichos pruriens</name>
    <dbReference type="NCBI Taxonomy" id="157652"/>
    <lineage>
        <taxon>Eukaryota</taxon>
        <taxon>Viridiplantae</taxon>
        <taxon>Streptophyta</taxon>
        <taxon>Embryophyta</taxon>
        <taxon>Tracheophyta</taxon>
        <taxon>Spermatophyta</taxon>
        <taxon>Magnoliopsida</taxon>
        <taxon>eudicotyledons</taxon>
        <taxon>Gunneridae</taxon>
        <taxon>Pentapetalae</taxon>
        <taxon>rosids</taxon>
        <taxon>fabids</taxon>
        <taxon>Fabales</taxon>
        <taxon>Fabaceae</taxon>
        <taxon>Papilionoideae</taxon>
        <taxon>50 kb inversion clade</taxon>
        <taxon>NPAAA clade</taxon>
        <taxon>indigoferoid/millettioid clade</taxon>
        <taxon>Phaseoleae</taxon>
        <taxon>Mucuna</taxon>
    </lineage>
</organism>
<protein>
    <recommendedName>
        <fullName evidence="4">Retrotransposon gag domain-containing protein</fullName>
    </recommendedName>
</protein>
<gene>
    <name evidence="2" type="ORF">CR513_01875</name>
</gene>
<name>A0A371IDW3_MUCPR</name>
<feature type="compositionally biased region" description="Basic and acidic residues" evidence="1">
    <location>
        <begin position="26"/>
        <end position="53"/>
    </location>
</feature>
<accession>A0A371IDW3</accession>
<dbReference type="Proteomes" id="UP000257109">
    <property type="component" value="Unassembled WGS sequence"/>
</dbReference>
<evidence type="ECO:0000313" key="3">
    <source>
        <dbReference type="Proteomes" id="UP000257109"/>
    </source>
</evidence>
<sequence>MHESGGSFEKGNYSEGGGSSWSSMGGRHESLERVERNIREERRERHGRRGEEPMREKIDMAKCKIPQLLGNCKLSVEEYHKEMEMNLMRAQVRESEKATIARFLHRLNREIQDVVELKHYGTLGEFFHQAIKETTSTPTPMAPRTSNIKCFKFLGKGHIASQCSNRRVMIVKDDKEIESESSLRKLSSTSEAESHSDCSHSEGDFLVVRRLMNNHVGEDT</sequence>
<dbReference type="EMBL" id="QJKJ01000311">
    <property type="protein sequence ID" value="RDY13237.1"/>
    <property type="molecule type" value="Genomic_DNA"/>
</dbReference>
<proteinExistence type="predicted"/>
<evidence type="ECO:0000313" key="2">
    <source>
        <dbReference type="EMBL" id="RDY13237.1"/>
    </source>
</evidence>
<evidence type="ECO:0000256" key="1">
    <source>
        <dbReference type="SAM" id="MobiDB-lite"/>
    </source>
</evidence>
<comment type="caution">
    <text evidence="2">The sequence shown here is derived from an EMBL/GenBank/DDBJ whole genome shotgun (WGS) entry which is preliminary data.</text>
</comment>
<reference evidence="2" key="1">
    <citation type="submission" date="2018-05" db="EMBL/GenBank/DDBJ databases">
        <title>Draft genome of Mucuna pruriens seed.</title>
        <authorList>
            <person name="Nnadi N.E."/>
            <person name="Vos R."/>
            <person name="Hasami M.H."/>
            <person name="Devisetty U.K."/>
            <person name="Aguiy J.C."/>
        </authorList>
    </citation>
    <scope>NUCLEOTIDE SEQUENCE [LARGE SCALE GENOMIC DNA]</scope>
    <source>
        <strain evidence="2">JCA_2017</strain>
    </source>
</reference>
<dbReference type="AlphaFoldDB" id="A0A371IDW3"/>
<evidence type="ECO:0008006" key="4">
    <source>
        <dbReference type="Google" id="ProtNLM"/>
    </source>
</evidence>
<feature type="non-terminal residue" evidence="2">
    <location>
        <position position="1"/>
    </location>
</feature>
<keyword evidence="3" id="KW-1185">Reference proteome</keyword>